<feature type="domain" description="Transposase IS4-like" evidence="1">
    <location>
        <begin position="98"/>
        <end position="363"/>
    </location>
</feature>
<evidence type="ECO:0000259" key="1">
    <source>
        <dbReference type="Pfam" id="PF01609"/>
    </source>
</evidence>
<dbReference type="SUPFAM" id="SSF53098">
    <property type="entry name" value="Ribonuclease H-like"/>
    <property type="match status" value="1"/>
</dbReference>
<comment type="caution">
    <text evidence="2">The sequence shown here is derived from an EMBL/GenBank/DDBJ whole genome shotgun (WGS) entry which is preliminary data.</text>
</comment>
<dbReference type="InterPro" id="IPR012337">
    <property type="entry name" value="RNaseH-like_sf"/>
</dbReference>
<dbReference type="InterPro" id="IPR002559">
    <property type="entry name" value="Transposase_11"/>
</dbReference>
<dbReference type="AlphaFoldDB" id="A0A8B3S3E7"/>
<dbReference type="GO" id="GO:0004803">
    <property type="term" value="F:transposase activity"/>
    <property type="evidence" value="ECO:0007669"/>
    <property type="project" value="InterPro"/>
</dbReference>
<gene>
    <name evidence="2" type="ORF">AEth_00784</name>
</gene>
<evidence type="ECO:0000313" key="2">
    <source>
        <dbReference type="EMBL" id="RZB31076.1"/>
    </source>
</evidence>
<reference evidence="3" key="1">
    <citation type="submission" date="2019-01" db="EMBL/GenBank/DDBJ databases">
        <title>Anaerobic oxidation of ethane by archaea from a marine hydrocarbon seep.</title>
        <authorList>
            <person name="Musat F."/>
        </authorList>
    </citation>
    <scope>NUCLEOTIDE SEQUENCE [LARGE SCALE GENOMIC DNA]</scope>
</reference>
<dbReference type="GO" id="GO:0006313">
    <property type="term" value="P:DNA transposition"/>
    <property type="evidence" value="ECO:0007669"/>
    <property type="project" value="InterPro"/>
</dbReference>
<name>A0A8B3S3E7_9EURY</name>
<accession>A0A8B3S3E7</accession>
<organism evidence="2 3">
    <name type="scientific">Candidatus Argoarchaeum ethanivorans</name>
    <dbReference type="NCBI Taxonomy" id="2608793"/>
    <lineage>
        <taxon>Archaea</taxon>
        <taxon>Methanobacteriati</taxon>
        <taxon>Methanobacteriota</taxon>
        <taxon>Stenosarchaea group</taxon>
        <taxon>Methanomicrobia</taxon>
        <taxon>Methanosarcinales</taxon>
        <taxon>Methanosarcinales incertae sedis</taxon>
        <taxon>GOM Arc I cluster</taxon>
        <taxon>Candidatus Argoarchaeum</taxon>
    </lineage>
</organism>
<dbReference type="EMBL" id="RPGO01000023">
    <property type="protein sequence ID" value="RZB31076.1"/>
    <property type="molecule type" value="Genomic_DNA"/>
</dbReference>
<sequence length="421" mass="49375">MTYSELNHWIKRQIPIPKRLQTVCFGLILFLMMSTRKHSLKAASQFSGLHISQFSRFLLNHRNLAIASLSQLSRKQSKVLAKRMRFLANNKLPWKIAIIIDSTLQTRFSRHSDNVKRFNHGAGFVIGHQWTNIVLMINDQVIPLPPIAFHSKRYCRSNKIQYETENVLVCKYLRELNLEEYIGSHDPKRVVVLADSGYDTKDIEKTIALKKWHYIIALKKKRTVKTLKLYDNTTKSKGWLQVAILFKKYRCLKWSTVRVPVNSTRKKRMEFRVRQITGYLRNVGKTQLICSEFKKRPQGRKKYLACNDFKAAPRQILMGYRLRWAIEIFHKHIKMFLGFEDVATKWFAAVESHVHWVYCAYILMNLCPIRGVDKNGSIAQKQEVISHIVRLRKKSRVRQLLTRFNGVDVYKSELQQALAVA</sequence>
<dbReference type="Proteomes" id="UP000291831">
    <property type="component" value="Unassembled WGS sequence"/>
</dbReference>
<dbReference type="Gene3D" id="3.90.350.10">
    <property type="entry name" value="Transposase Inhibitor Protein From Tn5, Chain A, domain 1"/>
    <property type="match status" value="1"/>
</dbReference>
<dbReference type="Pfam" id="PF01609">
    <property type="entry name" value="DDE_Tnp_1"/>
    <property type="match status" value="1"/>
</dbReference>
<proteinExistence type="predicted"/>
<protein>
    <recommendedName>
        <fullName evidence="1">Transposase IS4-like domain-containing protein</fullName>
    </recommendedName>
</protein>
<dbReference type="GO" id="GO:0003677">
    <property type="term" value="F:DNA binding"/>
    <property type="evidence" value="ECO:0007669"/>
    <property type="project" value="InterPro"/>
</dbReference>
<evidence type="ECO:0000313" key="3">
    <source>
        <dbReference type="Proteomes" id="UP000291831"/>
    </source>
</evidence>